<reference evidence="2" key="1">
    <citation type="submission" date="2023-10" db="EMBL/GenBank/DDBJ databases">
        <authorList>
            <person name="Chen Y."/>
            <person name="Shah S."/>
            <person name="Dougan E. K."/>
            <person name="Thang M."/>
            <person name="Chan C."/>
        </authorList>
    </citation>
    <scope>NUCLEOTIDE SEQUENCE [LARGE SCALE GENOMIC DNA]</scope>
</reference>
<feature type="region of interest" description="Disordered" evidence="1">
    <location>
        <begin position="154"/>
        <end position="179"/>
    </location>
</feature>
<dbReference type="Proteomes" id="UP001189429">
    <property type="component" value="Unassembled WGS sequence"/>
</dbReference>
<evidence type="ECO:0000313" key="2">
    <source>
        <dbReference type="EMBL" id="CAK0904471.1"/>
    </source>
</evidence>
<name>A0ABN9XWH1_9DINO</name>
<evidence type="ECO:0000313" key="3">
    <source>
        <dbReference type="Proteomes" id="UP001189429"/>
    </source>
</evidence>
<keyword evidence="3" id="KW-1185">Reference proteome</keyword>
<accession>A0ABN9XWH1</accession>
<sequence>MGARHQGVRPSVRWVRWVQATICEMGWLLTASPYVFDFRGEQIGLASIEKGKLGHLVRDAWRFYVMATTKTTRHIDVTVPPLEIRVLHVFVGSWSGRRDWPWAWRCCVGAEPSADRLHELDSAIDYTSAVCWLSNTTKHWLWVCPCALPERRRRQLSPPPQAAPRDRERSPRRRWGRLP</sequence>
<organism evidence="2 3">
    <name type="scientific">Prorocentrum cordatum</name>
    <dbReference type="NCBI Taxonomy" id="2364126"/>
    <lineage>
        <taxon>Eukaryota</taxon>
        <taxon>Sar</taxon>
        <taxon>Alveolata</taxon>
        <taxon>Dinophyceae</taxon>
        <taxon>Prorocentrales</taxon>
        <taxon>Prorocentraceae</taxon>
        <taxon>Prorocentrum</taxon>
    </lineage>
</organism>
<protein>
    <submittedName>
        <fullName evidence="2">Uncharacterized protein</fullName>
    </submittedName>
</protein>
<feature type="compositionally biased region" description="Basic residues" evidence="1">
    <location>
        <begin position="170"/>
        <end position="179"/>
    </location>
</feature>
<comment type="caution">
    <text evidence="2">The sequence shown here is derived from an EMBL/GenBank/DDBJ whole genome shotgun (WGS) entry which is preliminary data.</text>
</comment>
<dbReference type="EMBL" id="CAUYUJ010021400">
    <property type="protein sequence ID" value="CAK0904471.1"/>
    <property type="molecule type" value="Genomic_DNA"/>
</dbReference>
<evidence type="ECO:0000256" key="1">
    <source>
        <dbReference type="SAM" id="MobiDB-lite"/>
    </source>
</evidence>
<proteinExistence type="predicted"/>
<gene>
    <name evidence="2" type="ORF">PCOR1329_LOCUS80467</name>
</gene>